<dbReference type="EMBL" id="BAAAPB010000002">
    <property type="protein sequence ID" value="GAA1960441.1"/>
    <property type="molecule type" value="Genomic_DNA"/>
</dbReference>
<dbReference type="SUPFAM" id="SSF50249">
    <property type="entry name" value="Nucleic acid-binding proteins"/>
    <property type="match status" value="1"/>
</dbReference>
<sequence>MSIADAVDREVVRLRGTLRTVTLRPRGGVPALEAELFDGTGLLTVVWLGRRHIAGITPGRSLQVQGRIGVHDGVRTLYNPRYELIP</sequence>
<evidence type="ECO:0000313" key="1">
    <source>
        <dbReference type="EMBL" id="GAA1960441.1"/>
    </source>
</evidence>
<organism evidence="1 2">
    <name type="scientific">Nocardioides panacihumi</name>
    <dbReference type="NCBI Taxonomy" id="400774"/>
    <lineage>
        <taxon>Bacteria</taxon>
        <taxon>Bacillati</taxon>
        <taxon>Actinomycetota</taxon>
        <taxon>Actinomycetes</taxon>
        <taxon>Propionibacteriales</taxon>
        <taxon>Nocardioidaceae</taxon>
        <taxon>Nocardioides</taxon>
    </lineage>
</organism>
<name>A0ABN2QYF5_9ACTN</name>
<protein>
    <recommendedName>
        <fullName evidence="3">DNA-binding protein</fullName>
    </recommendedName>
</protein>
<evidence type="ECO:0008006" key="3">
    <source>
        <dbReference type="Google" id="ProtNLM"/>
    </source>
</evidence>
<dbReference type="InterPro" id="IPR012340">
    <property type="entry name" value="NA-bd_OB-fold"/>
</dbReference>
<evidence type="ECO:0000313" key="2">
    <source>
        <dbReference type="Proteomes" id="UP001500571"/>
    </source>
</evidence>
<keyword evidence="2" id="KW-1185">Reference proteome</keyword>
<reference evidence="1 2" key="1">
    <citation type="journal article" date="2019" name="Int. J. Syst. Evol. Microbiol.">
        <title>The Global Catalogue of Microorganisms (GCM) 10K type strain sequencing project: providing services to taxonomists for standard genome sequencing and annotation.</title>
        <authorList>
            <consortium name="The Broad Institute Genomics Platform"/>
            <consortium name="The Broad Institute Genome Sequencing Center for Infectious Disease"/>
            <person name="Wu L."/>
            <person name="Ma J."/>
        </authorList>
    </citation>
    <scope>NUCLEOTIDE SEQUENCE [LARGE SCALE GENOMIC DNA]</scope>
    <source>
        <strain evidence="1 2">JCM 15309</strain>
    </source>
</reference>
<comment type="caution">
    <text evidence="1">The sequence shown here is derived from an EMBL/GenBank/DDBJ whole genome shotgun (WGS) entry which is preliminary data.</text>
</comment>
<proteinExistence type="predicted"/>
<accession>A0ABN2QYF5</accession>
<dbReference type="Gene3D" id="2.40.50.140">
    <property type="entry name" value="Nucleic acid-binding proteins"/>
    <property type="match status" value="1"/>
</dbReference>
<dbReference type="Proteomes" id="UP001500571">
    <property type="component" value="Unassembled WGS sequence"/>
</dbReference>
<dbReference type="CDD" id="cd04488">
    <property type="entry name" value="RecG_wedge_OBF"/>
    <property type="match status" value="1"/>
</dbReference>
<gene>
    <name evidence="1" type="ORF">GCM10009798_20080</name>
</gene>